<feature type="repeat" description="WD" evidence="20">
    <location>
        <begin position="409"/>
        <end position="449"/>
    </location>
</feature>
<dbReference type="GO" id="GO:0005509">
    <property type="term" value="F:calcium ion binding"/>
    <property type="evidence" value="ECO:0007669"/>
    <property type="project" value="UniProtKB-UniRule"/>
</dbReference>
<dbReference type="InterPro" id="IPR001680">
    <property type="entry name" value="WD40_rpt"/>
</dbReference>
<comment type="subunit">
    <text evidence="15">Identified in the spliceosome C complex. Component of the PRP19-CDC5L splicing complex composed of a core complex comprising a homotetramer of PRPF19, CDC5L, PLRG1 and BCAS2, and at least three less stably associated proteins CTNNBL1, CWC15 and HSPA8. Interacts (via its WD40 repeat domain) directly with CDC5L (via its C-terminal); the interaction is required for mRNA splicing but not for spliceosome assembly. Component of the minor spliceosome, which splices U12-type introns. Within this complex, interacts with CRIPT. Also interacts directly in the complex with BCAS2 and PRPF19. Interacts with USB1.</text>
</comment>
<dbReference type="PROSITE" id="PS50082">
    <property type="entry name" value="WD_REPEATS_2"/>
    <property type="match status" value="5"/>
</dbReference>
<evidence type="ECO:0000256" key="8">
    <source>
        <dbReference type="ARBA" id="ARBA00022889"/>
    </source>
</evidence>
<dbReference type="Pfam" id="PF00400">
    <property type="entry name" value="WD40"/>
    <property type="match status" value="5"/>
</dbReference>
<dbReference type="InterPro" id="IPR036322">
    <property type="entry name" value="WD40_repeat_dom_sf"/>
</dbReference>
<feature type="domain" description="Cadherin" evidence="25">
    <location>
        <begin position="2181"/>
        <end position="2285"/>
    </location>
</feature>
<keyword evidence="3 20" id="KW-0853">WD repeat</keyword>
<feature type="domain" description="Cadherin" evidence="25">
    <location>
        <begin position="2286"/>
        <end position="2392"/>
    </location>
</feature>
<dbReference type="EMBL" id="SCEB01214732">
    <property type="protein sequence ID" value="RXM33528.1"/>
    <property type="molecule type" value="Genomic_DNA"/>
</dbReference>
<feature type="domain" description="Cadherin" evidence="25">
    <location>
        <begin position="2077"/>
        <end position="2180"/>
    </location>
</feature>
<gene>
    <name evidence="26" type="ORF">EOD39_14945</name>
</gene>
<dbReference type="PROSITE" id="PS50268">
    <property type="entry name" value="CADHERIN_2"/>
    <property type="match status" value="25"/>
</dbReference>
<dbReference type="InterPro" id="IPR020472">
    <property type="entry name" value="WD40_PAC1"/>
</dbReference>
<dbReference type="GO" id="GO:0007163">
    <property type="term" value="P:establishment or maintenance of cell polarity"/>
    <property type="evidence" value="ECO:0007669"/>
    <property type="project" value="UniProtKB-ARBA"/>
</dbReference>
<feature type="domain" description="Cadherin" evidence="25">
    <location>
        <begin position="1333"/>
        <end position="1438"/>
    </location>
</feature>
<keyword evidence="10 24" id="KW-0472">Membrane</keyword>
<dbReference type="FunFam" id="2.60.40.60:FF:000116">
    <property type="entry name" value="Dachsous cadherin-related 2"/>
    <property type="match status" value="1"/>
</dbReference>
<keyword evidence="8 21" id="KW-0130">Cell adhesion</keyword>
<feature type="domain" description="Cadherin" evidence="25">
    <location>
        <begin position="495"/>
        <end position="594"/>
    </location>
</feature>
<dbReference type="InterPro" id="IPR015943">
    <property type="entry name" value="WD40/YVTN_repeat-like_dom_sf"/>
</dbReference>
<accession>A0A444UEK4</accession>
<dbReference type="PROSITE" id="PS00678">
    <property type="entry name" value="WD_REPEATS_1"/>
    <property type="match status" value="2"/>
</dbReference>
<feature type="domain" description="Cadherin" evidence="25">
    <location>
        <begin position="2491"/>
        <end position="2595"/>
    </location>
</feature>
<feature type="domain" description="Cadherin" evidence="25">
    <location>
        <begin position="1972"/>
        <end position="2076"/>
    </location>
</feature>
<dbReference type="FunFam" id="2.130.10.10:FF:000012">
    <property type="entry name" value="Putative pleiotropic regulator 1"/>
    <property type="match status" value="1"/>
</dbReference>
<feature type="compositionally biased region" description="Polar residues" evidence="23">
    <location>
        <begin position="3591"/>
        <end position="3602"/>
    </location>
</feature>
<dbReference type="InterPro" id="IPR000233">
    <property type="entry name" value="Cadherin_Y-type_LIR"/>
</dbReference>
<keyword evidence="6" id="KW-0677">Repeat</keyword>
<dbReference type="PANTHER" id="PTHR24026:SF136">
    <property type="entry name" value="PROTOCADHERIN-23"/>
    <property type="match status" value="1"/>
</dbReference>
<dbReference type="FunFam" id="2.60.40.60:FF:000255">
    <property type="entry name" value="protocadherin-23 isoform X2"/>
    <property type="match status" value="1"/>
</dbReference>
<dbReference type="FunFam" id="2.60.40.60:FF:000020">
    <property type="entry name" value="Dachsous cadherin-related 1b"/>
    <property type="match status" value="9"/>
</dbReference>
<dbReference type="Gene3D" id="2.130.10.10">
    <property type="entry name" value="YVTN repeat-like/Quinoprotein amine dehydrogenase"/>
    <property type="match status" value="1"/>
</dbReference>
<feature type="domain" description="Cadherin" evidence="25">
    <location>
        <begin position="1439"/>
        <end position="1541"/>
    </location>
</feature>
<dbReference type="SUPFAM" id="SSF49313">
    <property type="entry name" value="Cadherin-like"/>
    <property type="match status" value="26"/>
</dbReference>
<dbReference type="FunFam" id="2.60.40.60:FF:000102">
    <property type="entry name" value="Dachsous cadherin-related 1b"/>
    <property type="match status" value="1"/>
</dbReference>
<evidence type="ECO:0000256" key="17">
    <source>
        <dbReference type="ARBA" id="ARBA00073631"/>
    </source>
</evidence>
<dbReference type="FunFam" id="2.60.40.60:FF:000035">
    <property type="entry name" value="Protocadherin Fat 3"/>
    <property type="match status" value="2"/>
</dbReference>
<feature type="domain" description="Cadherin" evidence="25">
    <location>
        <begin position="2388"/>
        <end position="2490"/>
    </location>
</feature>
<evidence type="ECO:0000256" key="4">
    <source>
        <dbReference type="ARBA" id="ARBA00022692"/>
    </source>
</evidence>
<dbReference type="FunFam" id="2.60.40.60:FF:000007">
    <property type="entry name" value="Protocadherin alpha 2"/>
    <property type="match status" value="1"/>
</dbReference>
<dbReference type="SMART" id="SM00112">
    <property type="entry name" value="CA"/>
    <property type="match status" value="25"/>
</dbReference>
<feature type="compositionally biased region" description="Low complexity" evidence="23">
    <location>
        <begin position="3335"/>
        <end position="3345"/>
    </location>
</feature>
<evidence type="ECO:0000259" key="25">
    <source>
        <dbReference type="PROSITE" id="PS50268"/>
    </source>
</evidence>
<proteinExistence type="inferred from homology"/>
<evidence type="ECO:0000256" key="13">
    <source>
        <dbReference type="ARBA" id="ARBA00046238"/>
    </source>
</evidence>
<dbReference type="PROSITE" id="PS00232">
    <property type="entry name" value="CADHERIN_1"/>
    <property type="match status" value="12"/>
</dbReference>
<feature type="domain" description="Cadherin" evidence="25">
    <location>
        <begin position="707"/>
        <end position="813"/>
    </location>
</feature>
<evidence type="ECO:0000256" key="11">
    <source>
        <dbReference type="ARBA" id="ARBA00023180"/>
    </source>
</evidence>
<feature type="domain" description="Cadherin" evidence="25">
    <location>
        <begin position="924"/>
        <end position="1028"/>
    </location>
</feature>
<dbReference type="PANTHER" id="PTHR24026">
    <property type="entry name" value="FAT ATYPICAL CADHERIN-RELATED"/>
    <property type="match status" value="1"/>
</dbReference>
<comment type="subcellular location">
    <subcellularLocation>
        <location evidence="1 21">Cell membrane</location>
        <topology evidence="1 21">Single-pass type I membrane protein</topology>
    </subcellularLocation>
</comment>
<dbReference type="CDD" id="cd00200">
    <property type="entry name" value="WD40"/>
    <property type="match status" value="1"/>
</dbReference>
<dbReference type="FunFam" id="2.60.40.60:FF:000081">
    <property type="entry name" value="protocadherin Fat 4"/>
    <property type="match status" value="1"/>
</dbReference>
<evidence type="ECO:0000256" key="12">
    <source>
        <dbReference type="ARBA" id="ARBA00025726"/>
    </source>
</evidence>
<feature type="domain" description="Cadherin" evidence="25">
    <location>
        <begin position="2801"/>
        <end position="2916"/>
    </location>
</feature>
<evidence type="ECO:0000256" key="9">
    <source>
        <dbReference type="ARBA" id="ARBA00022989"/>
    </source>
</evidence>
<dbReference type="Gene3D" id="4.10.900.10">
    <property type="entry name" value="TCF3-CBD (Catenin binding domain)"/>
    <property type="match status" value="1"/>
</dbReference>
<dbReference type="FunFam" id="2.60.40.60:FF:000150">
    <property type="entry name" value="Dachsous cadherin-related 1"/>
    <property type="match status" value="1"/>
</dbReference>
<keyword evidence="5" id="KW-0732">Signal</keyword>
<name>A0A444UEK4_ACIRT</name>
<dbReference type="GO" id="GO:0045216">
    <property type="term" value="P:cell-cell junction organization"/>
    <property type="evidence" value="ECO:0007669"/>
    <property type="project" value="UniProtKB-ARBA"/>
</dbReference>
<dbReference type="Proteomes" id="UP000289886">
    <property type="component" value="Unassembled WGS sequence"/>
</dbReference>
<feature type="repeat" description="WD" evidence="20">
    <location>
        <begin position="284"/>
        <end position="325"/>
    </location>
</feature>
<evidence type="ECO:0000256" key="15">
    <source>
        <dbReference type="ARBA" id="ARBA00062641"/>
    </source>
</evidence>
<comment type="similarity">
    <text evidence="12">Belongs to the WD repeat PRL1/PRL2 family.</text>
</comment>
<dbReference type="GO" id="GO:0005886">
    <property type="term" value="C:plasma membrane"/>
    <property type="evidence" value="ECO:0007669"/>
    <property type="project" value="UniProtKB-SubCell"/>
</dbReference>
<feature type="domain" description="Cadherin" evidence="25">
    <location>
        <begin position="2917"/>
        <end position="3023"/>
    </location>
</feature>
<feature type="domain" description="Cadherin" evidence="25">
    <location>
        <begin position="1228"/>
        <end position="1332"/>
    </location>
</feature>
<dbReference type="InterPro" id="IPR002126">
    <property type="entry name" value="Cadherin-like_dom"/>
</dbReference>
<dbReference type="FunFam" id="2.60.40.60:FF:000211">
    <property type="entry name" value="Dachsous cadherin-related 2"/>
    <property type="match status" value="1"/>
</dbReference>
<feature type="repeat" description="WD" evidence="20">
    <location>
        <begin position="242"/>
        <end position="283"/>
    </location>
</feature>
<protein>
    <recommendedName>
        <fullName evidence="17">Pleiotropic regulator 1</fullName>
    </recommendedName>
    <alternativeName>
        <fullName evidence="18">Protein dachsous homolog 1</fullName>
    </alternativeName>
    <alternativeName>
        <fullName evidence="16">Protocadherin-16</fullName>
    </alternativeName>
</protein>
<evidence type="ECO:0000256" key="22">
    <source>
        <dbReference type="RuleBase" id="RU004357"/>
    </source>
</evidence>
<dbReference type="GO" id="GO:0007156">
    <property type="term" value="P:homophilic cell adhesion via plasma membrane adhesion molecules"/>
    <property type="evidence" value="ECO:0007669"/>
    <property type="project" value="InterPro"/>
</dbReference>
<comment type="function">
    <text evidence="13">Involved in pre-mRNA splicing as component of the spliceosome. Component of the PRP19-CDC5L complex that forms an integral part of the spliceosome and is required for activating pre-mRNA splicing. As a component of the minor spliceosome, involved in the splicing of U12-type introns in pre-mRNAs.</text>
</comment>
<dbReference type="PRINTS" id="PR00205">
    <property type="entry name" value="CADHERIN"/>
</dbReference>
<evidence type="ECO:0000256" key="10">
    <source>
        <dbReference type="ARBA" id="ARBA00023136"/>
    </source>
</evidence>
<comment type="caution">
    <text evidence="26">The sequence shown here is derived from an EMBL/GenBank/DDBJ whole genome shotgun (WGS) entry which is preliminary data.</text>
</comment>
<evidence type="ECO:0000256" key="2">
    <source>
        <dbReference type="ARBA" id="ARBA00022475"/>
    </source>
</evidence>
<sequence length="3624" mass="396824">MVEDVQKHSVHTLVFRSLKRTHDMFVADHAKAVAIDEESHKLKMAAKIRADYSAVLHMPVLKEGKEKILHQTGDQYGQCFSANPGQDSDYVITGTHPYPSGPGIALTADTQMQKMPSDTGVQSMALALPPSQARQDASRTAASMADIHRHAGSAERSQPPGHALSYLEAGGTKNSSLMAKKAPTMPKPQWHPPWKLYRVISGHLGWVRSIAVEPGNQWFVTGSGDRTIKIWDLASGKLKLSLTGHISTVRGVAISSRSPYLFSCGEDKQVKCWDLEYNKVIRHYHGHLSAVYGIDLHPTIDVLVTCSRDSTARVWDIRSKANVHTLSGHTNAVATVKCQSAEPQIITGSHDTTIRLWDLVAGKTRVTLTNHKKSVRAVVLHPRQYTFASGSPDNIKQWRFPDGNFIQNLSGHNAIINTLAVNSDGVLVSGADNGTIHMWDWRTGYNFQRIHAAVQPGSLDSESGIFACMFDHSESRLITAEADKTIKVYREDDTAVHNLSLSIEEGLPAGTIVGDIRTGLPKGTPNSGFFISESRESYFFKDLDIDGDTGIISTAKALDRESRGKYEFVAATLTGEMVQVEILVIDVNDHSPVFPKEKVQLNISEQSPSVARFQLEGALDLDEGEFGIQGYRITEGDPSGIFRLEYRSGSNRDLSLDLILSGKLDRESTDFYSLGIKAFDGGNPPKTGHLQVDIVVLDENDNPPVFNQAKYEVLVWENAPLTASVCQVYATDQDLGSNGNVIYEINRRQSDPNELFVIDNRTGVISLNKPLDYENQPFHELIIQARDDGAQPEYSSTFVLVKVLDINDNSPTINIMFLSESGEPEVSEGASIGDYVARISVSDPDLGEHLKVHVSLEGGDGKFILKPSDDFLYFLCVNGSLDREKLDLYELRVVASDFGVPPLWSEKTFLVTVTDINDSPPMFEQDIFTVNVSEAASRGTALLQVHAKDSDEGISSVVYYTVVNILDTYLFAVDSMSGLITTVSPLDHETQPLIHLLVVATDAGSPPLSSTATITVHVEDVNDNEPVFEHQVYNASVREHSPVGSCFLQQMAFMHQPMKYCHVQHYYWHVKGEGILYLTSTLSHLGSTSVKLSVSAQDGGGLSSLLNAVVTVNILRSALAPAVFERLRYAFAVPEDAKKGTAVGTVRATTPSNSLESLSYRISSGDPNGLFSIHPAFGMISTNGPLDHESQPCVILMVQSQTGSSPVYSSTQVNITIIDVNDNQPVFHKESETITVSQNTLPGTVLYIAHAEDRDSGHNGRIRYALQTDNTKVFTIDVRHGTVYLNRSLSQDTQPRYLLKISAEDEGDPPQSSVFTLVVNIDRTKLEDTLAFETLIYQVEISENAQTDTRLIQVRAHGQDPQTYSSLSYSLQTISGSPVFGIHLDSGWIYLRQSLNYESTSTYKFKVSATAMEERMVLQATATVTVNVLDENDNAPVFSQESYFFTIQEGPVPCGLVGSVKAADIDSGKNAQLSYILLSEGKYFRINSKTGEIINWVALDREQRTHHTLSVLVTDQGVPRLNATTTIYIIVTDINDNPPQFTHMPTGKEIHVQVWAGQAAGTVVATLFAKDLDAGDNGTVQYTLNSDDGLGHFEIDSKTGEMKTTERLLQSSRSRYRLTVTAMDKGPSPLEASAVVHVQIIPVDKGSSNNAEHIIRHFVIKEDSKPGKVIGSLKLPNHPNESNQMVDYSISEGDGSVHFGVDRSTGDLHLAYELDYETASHYLLKVQVEDHSQAPVRNTAVFVSVSVEDVNDHSPWFLDDFVVIGIQENLPAGSWVYTFNAKDGDGSLPNSALRYHVTSSSMEETAFVIDPVQGTLTTTAHLDREDTHTFILTVTATDQAVNLLDRKTCSLTAKIIILDVNDNSPVFVSSHISYVMEDAEVGSLVHHTIAQDKDEGRNGRVTYSVLSGNEKGVFLLEETTGLLSLSSSLDYEALNSYSLSILACDHGSPALSSTQTLTVSVVDVNDQAPMFKETHYNASVPENHEPGEFVIRVAAVDRDSEANAAVCFTLLPGSGHDLFTINSQTGEITTKAVLDREVQDHFSIRVLARDSGLPALSSTATVLCTVLDLNDNTPEFILPTFEIQIPENQEPGIIYTALASDEDAGENGIIEYGLVDENAGGYFVINSTTGALSATKALDREERCNYTIVIEARDLGTPQRSSTAELRITVLDVNDNSPEFSKTHYRTSVSEDLAVGSEVLQLTATDKDEGSNGKVMYSLIDDTFGMFTISSSTGTVMTTMQLDRETKSQYMFRAVANDCSTQGQRSSTVNVMVHIEDINDNAPVFIQNPVNGQVSMETALNQTIATVRADDSDLGQNGAVVFSFAEPDLLFDINRQTGDIWLKSLIPSSEFGTKVLHVIAADQGIPVQYSSGLVIVHLQGEETGIWFTEPVYKAAIPENSKSGSMVVTVTAHDRNKDTRKIKYSIFSGNENEAFTINADTGDISIKDHKSLDFEMQDKIHLVVLAENTWKTAHCRITITIQDVNDNPPRFEQSYYKTAVWEGQIYNTYIMQVFATDADSGLNGQIEYSILSGNQNDAFLIDTARGIVATNAILDREIFSSYKLILLATDKGSPQLTATTTMRIQVVDVNDNAPAIPPMEPAEIAENLPAGYIVTQVSANDVDLSPALSYSFADNGNPGGKFAIDRYTGVITLTESLDYEESPQYVLQIRASDSIHETGAELRVHVLDVNDNPPVFSQESYQVLLAELTPRDTFVLALSTTDRDSGLNGEVSYRLLSSASKGFYISLKNGSLFTSKPLRYFMESSVVQLLVEASDGGDPALTAVTSVEIQIRDINDHAPQFMQATFQVSVSEAAAVGSTVLYLSASDQDFSHENYYLDYSIFGGNEQNRFCIETSVLQADDEYKTVGKLVLCNPLDRENTMNYTLVVVASDRGTPPLNASAVVSVTVIDANDNPPVFSQLEYHIQVSESIPLGSRLTEVSAHDPDEGVNAEIRFHIVSGNDKGHFRLDHRSGAVELNQSLDYEENAKFTLTVQAIDSSSMGSRKMAFAVLFITVLDENDNSPYFIFPAMNCSILENQTAFTHVCSLYAVDHDSGPFGQVTYSILSPCSVDYGSPNKKEAFAIDSLTGDIYSKQTFDYERENRYCFVVQAKDKGDQTATIKVQVDIESVDEFSPVFTPTEYYFQLPENSEVGQSIGQVSAVDSDGGVDGVLVYSLAESSRFFSVNRTSGTVYLTSAVYRKKGSVKKREDLIEFKVKASSPKLDSKSESCIVIVNISNSAEAFTGMQLNSLTISLTISFVVFLLSAIILVGLILRFRRKDVKVKTRTVDSMATTLNHSISDTLEKSNGHRQSTIVLQDLAEQVDIRDKKEVINPCRHSGSSGRGSADGDTAEDEEIKMINEHPCRKGSGSALSERASRVPDSGIPQDSDQLSCQSEEADLAATTIATVADSSESIYHFKEEGGGEGCDQNYISNEVLSRRFTGMAIKEKDLLAHSTKGYIFHTDGQSSAGASLTSLVSVEEELRGSYNWDYLMNWEPRFQPLASVFTDIAELQDNGLQKPNIAQESRGIIYPPPLITSVAQPGIRAVPPRLPTFTNRAAFPKYTHSPLTGNSGLTPSAMTPSFSPSLSLLTMQTPTSSPVISETGITGPPKRATLHPSTLGEEEMQV</sequence>
<feature type="domain" description="Cadherin" evidence="25">
    <location>
        <begin position="1652"/>
        <end position="1757"/>
    </location>
</feature>
<feature type="domain" description="Cadherin" evidence="25">
    <location>
        <begin position="1867"/>
        <end position="1971"/>
    </location>
</feature>
<feature type="region of interest" description="Disordered" evidence="23">
    <location>
        <begin position="148"/>
        <end position="168"/>
    </location>
</feature>
<evidence type="ECO:0000256" key="24">
    <source>
        <dbReference type="SAM" id="Phobius"/>
    </source>
</evidence>
<dbReference type="PROSITE" id="PS50294">
    <property type="entry name" value="WD_REPEATS_REGION"/>
    <property type="match status" value="5"/>
</dbReference>
<dbReference type="SMART" id="SM00320">
    <property type="entry name" value="WD40"/>
    <property type="match status" value="7"/>
</dbReference>
<feature type="region of interest" description="Disordered" evidence="23">
    <location>
        <begin position="3327"/>
        <end position="3387"/>
    </location>
</feature>
<dbReference type="InterPro" id="IPR015919">
    <property type="entry name" value="Cadherin-like_sf"/>
</dbReference>
<evidence type="ECO:0000256" key="5">
    <source>
        <dbReference type="ARBA" id="ARBA00022729"/>
    </source>
</evidence>
<dbReference type="FunFam" id="2.60.40.60:FF:000181">
    <property type="entry name" value="Predicted protein"/>
    <property type="match status" value="2"/>
</dbReference>
<feature type="repeat" description="WD" evidence="20">
    <location>
        <begin position="200"/>
        <end position="241"/>
    </location>
</feature>
<feature type="repeat" description="WD" evidence="20">
    <location>
        <begin position="326"/>
        <end position="367"/>
    </location>
</feature>
<dbReference type="PRINTS" id="PR00320">
    <property type="entry name" value="GPROTEINBRPT"/>
</dbReference>
<feature type="domain" description="Cadherin" evidence="25">
    <location>
        <begin position="2696"/>
        <end position="2800"/>
    </location>
</feature>
<comment type="function">
    <text evidence="22">Cadherins are calcium-dependent cell adhesion proteins.</text>
</comment>
<evidence type="ECO:0000256" key="21">
    <source>
        <dbReference type="RuleBase" id="RU003318"/>
    </source>
</evidence>
<dbReference type="Pfam" id="PF00028">
    <property type="entry name" value="Cadherin"/>
    <property type="match status" value="25"/>
</dbReference>
<feature type="domain" description="Cadherin" evidence="25">
    <location>
        <begin position="1125"/>
        <end position="1227"/>
    </location>
</feature>
<dbReference type="InterPro" id="IPR027397">
    <property type="entry name" value="Catenin-bd_sf"/>
</dbReference>
<dbReference type="GO" id="GO:0002009">
    <property type="term" value="P:morphogenesis of an epithelium"/>
    <property type="evidence" value="ECO:0007669"/>
    <property type="project" value="UniProtKB-ARBA"/>
</dbReference>
<feature type="domain" description="Cadherin" evidence="25">
    <location>
        <begin position="3135"/>
        <end position="3240"/>
    </location>
</feature>
<evidence type="ECO:0000256" key="23">
    <source>
        <dbReference type="SAM" id="MobiDB-lite"/>
    </source>
</evidence>
<feature type="region of interest" description="Disordered" evidence="23">
    <location>
        <begin position="3591"/>
        <end position="3624"/>
    </location>
</feature>
<keyword evidence="9 24" id="KW-1133">Transmembrane helix</keyword>
<dbReference type="GO" id="GO:0030154">
    <property type="term" value="P:cell differentiation"/>
    <property type="evidence" value="ECO:0007669"/>
    <property type="project" value="UniProtKB-ARBA"/>
</dbReference>
<evidence type="ECO:0000256" key="20">
    <source>
        <dbReference type="PROSITE-ProRule" id="PRU00221"/>
    </source>
</evidence>
<dbReference type="GO" id="GO:0003183">
    <property type="term" value="P:mitral valve morphogenesis"/>
    <property type="evidence" value="ECO:0007669"/>
    <property type="project" value="UniProtKB-ARBA"/>
</dbReference>
<evidence type="ECO:0000256" key="6">
    <source>
        <dbReference type="ARBA" id="ARBA00022737"/>
    </source>
</evidence>
<feature type="domain" description="Cadherin" evidence="25">
    <location>
        <begin position="3024"/>
        <end position="3134"/>
    </location>
</feature>
<dbReference type="InterPro" id="IPR020894">
    <property type="entry name" value="Cadherin_CS"/>
</dbReference>
<dbReference type="Gene3D" id="2.60.40.60">
    <property type="entry name" value="Cadherins"/>
    <property type="match status" value="26"/>
</dbReference>
<comment type="subunit">
    <text evidence="14">Heterophilic interaction with FAT4; this interaction affects their respective protein levels.</text>
</comment>
<dbReference type="SUPFAM" id="SSF50978">
    <property type="entry name" value="WD40 repeat-like"/>
    <property type="match status" value="1"/>
</dbReference>
<evidence type="ECO:0000256" key="16">
    <source>
        <dbReference type="ARBA" id="ARBA00072299"/>
    </source>
</evidence>
<organism evidence="26 27">
    <name type="scientific">Acipenser ruthenus</name>
    <name type="common">Sterlet sturgeon</name>
    <dbReference type="NCBI Taxonomy" id="7906"/>
    <lineage>
        <taxon>Eukaryota</taxon>
        <taxon>Metazoa</taxon>
        <taxon>Chordata</taxon>
        <taxon>Craniata</taxon>
        <taxon>Vertebrata</taxon>
        <taxon>Euteleostomi</taxon>
        <taxon>Actinopterygii</taxon>
        <taxon>Chondrostei</taxon>
        <taxon>Acipenseriformes</taxon>
        <taxon>Acipenseridae</taxon>
        <taxon>Acipenser</taxon>
    </lineage>
</organism>
<evidence type="ECO:0000256" key="7">
    <source>
        <dbReference type="ARBA" id="ARBA00022837"/>
    </source>
</evidence>
<evidence type="ECO:0000256" key="18">
    <source>
        <dbReference type="ARBA" id="ARBA00079083"/>
    </source>
</evidence>
<keyword evidence="4 21" id="KW-0812">Transmembrane</keyword>
<feature type="domain" description="Cadherin" evidence="25">
    <location>
        <begin position="2595"/>
        <end position="2695"/>
    </location>
</feature>
<dbReference type="InterPro" id="IPR019775">
    <property type="entry name" value="WD40_repeat_CS"/>
</dbReference>
<keyword evidence="2" id="KW-1003">Cell membrane</keyword>
<keyword evidence="7 19" id="KW-0106">Calcium</keyword>
<dbReference type="FunFam" id="2.60.40.60:FF:000104">
    <property type="entry name" value="cadherin-23 isoform X1"/>
    <property type="match status" value="1"/>
</dbReference>
<feature type="domain" description="Cadherin" evidence="25">
    <location>
        <begin position="1766"/>
        <end position="1867"/>
    </location>
</feature>
<keyword evidence="27" id="KW-1185">Reference proteome</keyword>
<feature type="domain" description="Cadherin" evidence="25">
    <location>
        <begin position="818"/>
        <end position="923"/>
    </location>
</feature>
<dbReference type="GO" id="GO:0016477">
    <property type="term" value="P:cell migration"/>
    <property type="evidence" value="ECO:0007669"/>
    <property type="project" value="UniProtKB-ARBA"/>
</dbReference>
<evidence type="ECO:0000256" key="14">
    <source>
        <dbReference type="ARBA" id="ARBA00062150"/>
    </source>
</evidence>
<evidence type="ECO:0000313" key="27">
    <source>
        <dbReference type="Proteomes" id="UP000289886"/>
    </source>
</evidence>
<dbReference type="Pfam" id="PF01049">
    <property type="entry name" value="CADH_Y-type_LIR"/>
    <property type="match status" value="1"/>
</dbReference>
<keyword evidence="11" id="KW-0325">Glycoprotein</keyword>
<dbReference type="GO" id="GO:0003007">
    <property type="term" value="P:heart morphogenesis"/>
    <property type="evidence" value="ECO:0007669"/>
    <property type="project" value="UniProtKB-ARBA"/>
</dbReference>
<dbReference type="FunFam" id="2.60.40.60:FF:000140">
    <property type="entry name" value="Dachsous cadherin-related 1"/>
    <property type="match status" value="1"/>
</dbReference>
<dbReference type="CDD" id="cd11304">
    <property type="entry name" value="Cadherin_repeat"/>
    <property type="match status" value="25"/>
</dbReference>
<evidence type="ECO:0000256" key="1">
    <source>
        <dbReference type="ARBA" id="ARBA00004251"/>
    </source>
</evidence>
<feature type="domain" description="Cadherin" evidence="25">
    <location>
        <begin position="595"/>
        <end position="706"/>
    </location>
</feature>
<feature type="domain" description="Cadherin" evidence="25">
    <location>
        <begin position="1546"/>
        <end position="1654"/>
    </location>
</feature>
<dbReference type="FunFam" id="2.60.40.60:FF:000101">
    <property type="entry name" value="FAT atypical cadherin 4"/>
    <property type="match status" value="1"/>
</dbReference>
<reference evidence="26 27" key="1">
    <citation type="submission" date="2019-01" db="EMBL/GenBank/DDBJ databases">
        <title>Draft Genome and Complete Hox-Cluster Characterization of the Sterlet Sturgeon (Acipenser ruthenus).</title>
        <authorList>
            <person name="Wei Q."/>
        </authorList>
    </citation>
    <scope>NUCLEOTIDE SEQUENCE [LARGE SCALE GENOMIC DNA]</scope>
    <source>
        <strain evidence="26">WHYD16114868_AA</strain>
        <tissue evidence="26">Blood</tissue>
    </source>
</reference>
<evidence type="ECO:0000256" key="19">
    <source>
        <dbReference type="PROSITE-ProRule" id="PRU00043"/>
    </source>
</evidence>
<feature type="transmembrane region" description="Helical" evidence="24">
    <location>
        <begin position="3248"/>
        <end position="3271"/>
    </location>
</feature>
<evidence type="ECO:0000313" key="26">
    <source>
        <dbReference type="EMBL" id="RXM33528.1"/>
    </source>
</evidence>
<evidence type="ECO:0000256" key="3">
    <source>
        <dbReference type="ARBA" id="ARBA00022574"/>
    </source>
</evidence>